<gene>
    <name evidence="9" type="ORF">JF50_20315</name>
</gene>
<dbReference type="PANTHER" id="PTHR30558:SF9">
    <property type="entry name" value="BIOPOLYMER TRANSPORT PROTEIN EXBD"/>
    <property type="match status" value="1"/>
</dbReference>
<dbReference type="RefSeq" id="WP_039611207.1">
    <property type="nucleotide sequence ID" value="NZ_JWIC01000008.1"/>
</dbReference>
<protein>
    <recommendedName>
        <fullName evidence="11">Biopolymer transporter ExbD</fullName>
    </recommendedName>
</protein>
<evidence type="ECO:0000256" key="1">
    <source>
        <dbReference type="ARBA" id="ARBA00004162"/>
    </source>
</evidence>
<keyword evidence="7" id="KW-0813">Transport</keyword>
<dbReference type="PANTHER" id="PTHR30558">
    <property type="entry name" value="EXBD MEMBRANE COMPONENT OF PMF-DRIVEN MACROMOLECULE IMPORT SYSTEM"/>
    <property type="match status" value="1"/>
</dbReference>
<proteinExistence type="inferred from homology"/>
<evidence type="ECO:0008006" key="11">
    <source>
        <dbReference type="Google" id="ProtNLM"/>
    </source>
</evidence>
<dbReference type="GO" id="GO:0022857">
    <property type="term" value="F:transmembrane transporter activity"/>
    <property type="evidence" value="ECO:0007669"/>
    <property type="project" value="InterPro"/>
</dbReference>
<dbReference type="GO" id="GO:0015031">
    <property type="term" value="P:protein transport"/>
    <property type="evidence" value="ECO:0007669"/>
    <property type="project" value="UniProtKB-KW"/>
</dbReference>
<evidence type="ECO:0000256" key="7">
    <source>
        <dbReference type="RuleBase" id="RU003879"/>
    </source>
</evidence>
<accession>A0A0C1MM65</accession>
<dbReference type="OrthoDB" id="9798629at2"/>
<dbReference type="EMBL" id="JWIC01000008">
    <property type="protein sequence ID" value="KID55553.1"/>
    <property type="molecule type" value="Genomic_DNA"/>
</dbReference>
<evidence type="ECO:0000256" key="8">
    <source>
        <dbReference type="SAM" id="Phobius"/>
    </source>
</evidence>
<keyword evidence="3" id="KW-1003">Cell membrane</keyword>
<evidence type="ECO:0000256" key="4">
    <source>
        <dbReference type="ARBA" id="ARBA00022692"/>
    </source>
</evidence>
<comment type="caution">
    <text evidence="9">The sequence shown here is derived from an EMBL/GenBank/DDBJ whole genome shotgun (WGS) entry which is preliminary data.</text>
</comment>
<dbReference type="Pfam" id="PF02472">
    <property type="entry name" value="ExbD"/>
    <property type="match status" value="1"/>
</dbReference>
<evidence type="ECO:0000313" key="9">
    <source>
        <dbReference type="EMBL" id="KID55553.1"/>
    </source>
</evidence>
<keyword evidence="5 8" id="KW-1133">Transmembrane helix</keyword>
<comment type="similarity">
    <text evidence="2 7">Belongs to the ExbD/TolR family.</text>
</comment>
<keyword evidence="4 7" id="KW-0812">Transmembrane</keyword>
<evidence type="ECO:0000313" key="10">
    <source>
        <dbReference type="Proteomes" id="UP000031327"/>
    </source>
</evidence>
<keyword evidence="7" id="KW-0653">Protein transport</keyword>
<dbReference type="Gene3D" id="3.30.420.270">
    <property type="match status" value="1"/>
</dbReference>
<keyword evidence="6 8" id="KW-0472">Membrane</keyword>
<name>A0A0C1MM65_9GAMM</name>
<organism evidence="9 10">
    <name type="scientific">Pseudoalteromonas luteoviolacea</name>
    <dbReference type="NCBI Taxonomy" id="43657"/>
    <lineage>
        <taxon>Bacteria</taxon>
        <taxon>Pseudomonadati</taxon>
        <taxon>Pseudomonadota</taxon>
        <taxon>Gammaproteobacteria</taxon>
        <taxon>Alteromonadales</taxon>
        <taxon>Pseudoalteromonadaceae</taxon>
        <taxon>Pseudoalteromonas</taxon>
    </lineage>
</organism>
<dbReference type="Proteomes" id="UP000031327">
    <property type="component" value="Unassembled WGS sequence"/>
</dbReference>
<sequence length="139" mass="15254">MAMMNDDEQDEFALNNEINMTPFIDVMLVLLIIFMVAAPLSTVSVPLELPGAKAQAHTLDQNQLILSLDKDLQLFLGDQAVSHSELAAALNAASQHNPDKIVFIRADEQVDYGNLMATLNTLRDIGYLNVSLVGEEDLN</sequence>
<feature type="transmembrane region" description="Helical" evidence="8">
    <location>
        <begin position="20"/>
        <end position="40"/>
    </location>
</feature>
<comment type="subcellular location">
    <subcellularLocation>
        <location evidence="1">Cell membrane</location>
        <topology evidence="1">Single-pass membrane protein</topology>
    </subcellularLocation>
    <subcellularLocation>
        <location evidence="7">Cell membrane</location>
        <topology evidence="7">Single-pass type II membrane protein</topology>
    </subcellularLocation>
</comment>
<evidence type="ECO:0000256" key="5">
    <source>
        <dbReference type="ARBA" id="ARBA00022989"/>
    </source>
</evidence>
<dbReference type="AlphaFoldDB" id="A0A0C1MM65"/>
<dbReference type="InterPro" id="IPR003400">
    <property type="entry name" value="ExbD"/>
</dbReference>
<dbReference type="GO" id="GO:0005886">
    <property type="term" value="C:plasma membrane"/>
    <property type="evidence" value="ECO:0007669"/>
    <property type="project" value="UniProtKB-SubCell"/>
</dbReference>
<evidence type="ECO:0000256" key="3">
    <source>
        <dbReference type="ARBA" id="ARBA00022475"/>
    </source>
</evidence>
<evidence type="ECO:0000256" key="2">
    <source>
        <dbReference type="ARBA" id="ARBA00005811"/>
    </source>
</evidence>
<evidence type="ECO:0000256" key="6">
    <source>
        <dbReference type="ARBA" id="ARBA00023136"/>
    </source>
</evidence>
<reference evidence="9 10" key="1">
    <citation type="submission" date="2014-12" db="EMBL/GenBank/DDBJ databases">
        <title>Draft Genome Sequence of Pseudoalteromonas luteoviolacea HI1.</title>
        <authorList>
            <person name="Asahina A.Y."/>
            <person name="Hadfield M.G."/>
        </authorList>
    </citation>
    <scope>NUCLEOTIDE SEQUENCE [LARGE SCALE GENOMIC DNA]</scope>
    <source>
        <strain evidence="9 10">HI1</strain>
    </source>
</reference>